<proteinExistence type="inferred from homology"/>
<dbReference type="OrthoDB" id="9798669at2"/>
<dbReference type="Pfam" id="PF05368">
    <property type="entry name" value="NmrA"/>
    <property type="match status" value="1"/>
</dbReference>
<protein>
    <submittedName>
        <fullName evidence="4">Uncharacterized conserved protein YbjT, contains NAD(P)-binding and DUF2867 domains</fullName>
    </submittedName>
</protein>
<reference evidence="5" key="1">
    <citation type="submission" date="2016-10" db="EMBL/GenBank/DDBJ databases">
        <authorList>
            <person name="Varghese N."/>
            <person name="Submissions S."/>
        </authorList>
    </citation>
    <scope>NUCLEOTIDE SEQUENCE [LARGE SCALE GENOMIC DNA]</scope>
    <source>
        <strain evidence="5">LMG 26031</strain>
    </source>
</reference>
<dbReference type="InterPro" id="IPR008030">
    <property type="entry name" value="NmrA-like"/>
</dbReference>
<accession>A0A1H7CDB4</accession>
<dbReference type="PANTHER" id="PTHR42748:SF7">
    <property type="entry name" value="NMRA LIKE REDOX SENSOR 1-RELATED"/>
    <property type="match status" value="1"/>
</dbReference>
<evidence type="ECO:0000313" key="4">
    <source>
        <dbReference type="EMBL" id="SEJ85092.1"/>
    </source>
</evidence>
<dbReference type="STRING" id="667676.SAMN05192539_1020107"/>
<evidence type="ECO:0000259" key="3">
    <source>
        <dbReference type="Pfam" id="PF05368"/>
    </source>
</evidence>
<sequence length="286" mass="31211">MNLRTIVVLGATGQQGGAVARSLIADGRWKVRALSRNPDSDTARRLAASGMEVVAADMDNPASLRAAFAGAYGVFSVQGTDQGGEVESRRGIAVADAARAAEVTHFIYSSVGGADRRSGVPHFDSKWRVEEHILHLDLPTSIVRPVFFMENFIKSSLRVVLLALLRSYVSASKPVQMIATADIGKWVAHAFTHPEVFIGKAEEIAGDELTHSEIVAAFKRHGWTAGLPFPVPRLLLRPLPYDIRRMFEWFGEAGYTADIPALKVRHPDLLTLDAWLEEQDGAQAKS</sequence>
<keyword evidence="2" id="KW-0521">NADP</keyword>
<dbReference type="SUPFAM" id="SSF51735">
    <property type="entry name" value="NAD(P)-binding Rossmann-fold domains"/>
    <property type="match status" value="1"/>
</dbReference>
<dbReference type="Gene3D" id="3.40.50.720">
    <property type="entry name" value="NAD(P)-binding Rossmann-like Domain"/>
    <property type="match status" value="1"/>
</dbReference>
<organism evidence="4 5">
    <name type="scientific">Paraburkholderia diazotrophica</name>
    <dbReference type="NCBI Taxonomy" id="667676"/>
    <lineage>
        <taxon>Bacteria</taxon>
        <taxon>Pseudomonadati</taxon>
        <taxon>Pseudomonadota</taxon>
        <taxon>Betaproteobacteria</taxon>
        <taxon>Burkholderiales</taxon>
        <taxon>Burkholderiaceae</taxon>
        <taxon>Paraburkholderia</taxon>
    </lineage>
</organism>
<dbReference type="Gene3D" id="3.90.25.10">
    <property type="entry name" value="UDP-galactose 4-epimerase, domain 1"/>
    <property type="match status" value="1"/>
</dbReference>
<dbReference type="CDD" id="cd05251">
    <property type="entry name" value="NmrA_like_SDR_a"/>
    <property type="match status" value="1"/>
</dbReference>
<dbReference type="EMBL" id="FNYE01000020">
    <property type="protein sequence ID" value="SEJ85092.1"/>
    <property type="molecule type" value="Genomic_DNA"/>
</dbReference>
<dbReference type="PANTHER" id="PTHR42748">
    <property type="entry name" value="NITROGEN METABOLITE REPRESSION PROTEIN NMRA FAMILY MEMBER"/>
    <property type="match status" value="1"/>
</dbReference>
<dbReference type="Proteomes" id="UP000198866">
    <property type="component" value="Unassembled WGS sequence"/>
</dbReference>
<feature type="domain" description="NmrA-like" evidence="3">
    <location>
        <begin position="4"/>
        <end position="259"/>
    </location>
</feature>
<evidence type="ECO:0000256" key="1">
    <source>
        <dbReference type="ARBA" id="ARBA00006328"/>
    </source>
</evidence>
<keyword evidence="5" id="KW-1185">Reference proteome</keyword>
<dbReference type="InterPro" id="IPR036291">
    <property type="entry name" value="NAD(P)-bd_dom_sf"/>
</dbReference>
<dbReference type="InterPro" id="IPR051164">
    <property type="entry name" value="NmrA-like_oxidored"/>
</dbReference>
<evidence type="ECO:0000313" key="5">
    <source>
        <dbReference type="Proteomes" id="UP000198866"/>
    </source>
</evidence>
<comment type="similarity">
    <text evidence="1">Belongs to the NmrA-type oxidoreductase family.</text>
</comment>
<evidence type="ECO:0000256" key="2">
    <source>
        <dbReference type="ARBA" id="ARBA00022857"/>
    </source>
</evidence>
<dbReference type="AlphaFoldDB" id="A0A1H7CDB4"/>
<gene>
    <name evidence="4" type="ORF">SAMN05192539_1020107</name>
</gene>
<name>A0A1H7CDB4_9BURK</name>